<dbReference type="AlphaFoldDB" id="A0AA36IAE0"/>
<dbReference type="EMBL" id="CAUJNA010000990">
    <property type="protein sequence ID" value="CAJ1383153.1"/>
    <property type="molecule type" value="Genomic_DNA"/>
</dbReference>
<evidence type="ECO:0000313" key="2">
    <source>
        <dbReference type="EMBL" id="CAJ1383153.1"/>
    </source>
</evidence>
<evidence type="ECO:0000256" key="1">
    <source>
        <dbReference type="SAM" id="MobiDB-lite"/>
    </source>
</evidence>
<evidence type="ECO:0000313" key="3">
    <source>
        <dbReference type="Proteomes" id="UP001178507"/>
    </source>
</evidence>
<reference evidence="2" key="1">
    <citation type="submission" date="2023-08" db="EMBL/GenBank/DDBJ databases">
        <authorList>
            <person name="Chen Y."/>
            <person name="Shah S."/>
            <person name="Dougan E. K."/>
            <person name="Thang M."/>
            <person name="Chan C."/>
        </authorList>
    </citation>
    <scope>NUCLEOTIDE SEQUENCE</scope>
</reference>
<dbReference type="InterPro" id="IPR011009">
    <property type="entry name" value="Kinase-like_dom_sf"/>
</dbReference>
<gene>
    <name evidence="2" type="ORF">EVOR1521_LOCUS10345</name>
</gene>
<dbReference type="SUPFAM" id="SSF56112">
    <property type="entry name" value="Protein kinase-like (PK-like)"/>
    <property type="match status" value="1"/>
</dbReference>
<comment type="caution">
    <text evidence="2">The sequence shown here is derived from an EMBL/GenBank/DDBJ whole genome shotgun (WGS) entry which is preliminary data.</text>
</comment>
<proteinExistence type="predicted"/>
<feature type="region of interest" description="Disordered" evidence="1">
    <location>
        <begin position="533"/>
        <end position="554"/>
    </location>
</feature>
<keyword evidence="3" id="KW-1185">Reference proteome</keyword>
<name>A0AA36IAE0_9DINO</name>
<organism evidence="2 3">
    <name type="scientific">Effrenium voratum</name>
    <dbReference type="NCBI Taxonomy" id="2562239"/>
    <lineage>
        <taxon>Eukaryota</taxon>
        <taxon>Sar</taxon>
        <taxon>Alveolata</taxon>
        <taxon>Dinophyceae</taxon>
        <taxon>Suessiales</taxon>
        <taxon>Symbiodiniaceae</taxon>
        <taxon>Effrenium</taxon>
    </lineage>
</organism>
<protein>
    <submittedName>
        <fullName evidence="2">Uncharacterized protein</fullName>
    </submittedName>
</protein>
<sequence length="554" mass="61873">MERLQRQPRPAGLRRLGVLRHRFDPVEGCGLQDLARLLDPSCPSRSFRARTVGVGDGTWILESPAREWMIKKVSIERIGSNLPTQLENCDALVQKFPGIVRDKKLAFPHSVIELQGHTGERVGDLLVSRRAPGVQLGRFLADLDLRKAQDQLRLERVCAGVGEMLADFHARYADPKTGEATYHTDFHPSNVLYEQQTDTLSIVDLTGMGTPGVTDDLDKFQRLLARLAGERYATAFRLRYIALAPAWVSERSSTKSTAASSDKLLYPPTAETFTTLPRATSFRSLSSLATGFDPHQNITTLAWLVSPKVKLVHPRLQPARTKAWMLYQSGQKECFYLQYAPAKSEAPGLPSIAERCEEFVGRYPWILDDLAVAFPHCVIPLQMSLKYHGAVFVANCGCNSTLEQYALSVRESRDADEEEKLLRICFKAGEDLCHLQQTYDVQEPHLQLRPSCVLYDRDTGLIAFADFAWAGDDAVSAKDRLTESVRSFAGQAAAEEFRRGYSCRQRSSRSRENDVCLGHLRLPWSCRNEPVSEAAEDASSSESEDEAGLSCCLM</sequence>
<dbReference type="Proteomes" id="UP001178507">
    <property type="component" value="Unassembled WGS sequence"/>
</dbReference>
<accession>A0AA36IAE0</accession>